<keyword evidence="2" id="KW-1185">Reference proteome</keyword>
<reference evidence="1" key="1">
    <citation type="submission" date="2022-12" db="EMBL/GenBank/DDBJ databases">
        <authorList>
            <person name="Alioto T."/>
            <person name="Alioto T."/>
            <person name="Gomez Garrido J."/>
        </authorList>
    </citation>
    <scope>NUCLEOTIDE SEQUENCE</scope>
</reference>
<name>A0AA35KN77_9SAUR</name>
<organism evidence="1 2">
    <name type="scientific">Podarcis lilfordi</name>
    <name type="common">Lilford's wall lizard</name>
    <dbReference type="NCBI Taxonomy" id="74358"/>
    <lineage>
        <taxon>Eukaryota</taxon>
        <taxon>Metazoa</taxon>
        <taxon>Chordata</taxon>
        <taxon>Craniata</taxon>
        <taxon>Vertebrata</taxon>
        <taxon>Euteleostomi</taxon>
        <taxon>Lepidosauria</taxon>
        <taxon>Squamata</taxon>
        <taxon>Bifurcata</taxon>
        <taxon>Unidentata</taxon>
        <taxon>Episquamata</taxon>
        <taxon>Laterata</taxon>
        <taxon>Lacertibaenia</taxon>
        <taxon>Lacertidae</taxon>
        <taxon>Podarcis</taxon>
    </lineage>
</organism>
<dbReference type="Proteomes" id="UP001178461">
    <property type="component" value="Chromosome 7"/>
</dbReference>
<evidence type="ECO:0000313" key="1">
    <source>
        <dbReference type="EMBL" id="CAI5780477.1"/>
    </source>
</evidence>
<dbReference type="EMBL" id="OX395132">
    <property type="protein sequence ID" value="CAI5780477.1"/>
    <property type="molecule type" value="Genomic_DNA"/>
</dbReference>
<evidence type="ECO:0000313" key="2">
    <source>
        <dbReference type="Proteomes" id="UP001178461"/>
    </source>
</evidence>
<gene>
    <name evidence="1" type="ORF">PODLI_1B017508</name>
</gene>
<protein>
    <submittedName>
        <fullName evidence="1">Uncharacterized protein</fullName>
    </submittedName>
</protein>
<accession>A0AA35KN77</accession>
<proteinExistence type="predicted"/>
<sequence length="162" mass="18876">MTRYLKLPFLGQNIISHSSSSFLTVGDILQDWQVAIQKKAWNLILIPQKFVFVNYPKPKSFLSWIDCIMHFLNILNDMLPGVIKPNDVVSIEYLHYDGYLVRAMITFQDQNLAKLIHISRHLFLKERIAILRFFENRRGSHLARTVALQCEPVQGPRRLKVG</sequence>
<dbReference type="AlphaFoldDB" id="A0AA35KN77"/>